<dbReference type="GO" id="GO:0005758">
    <property type="term" value="C:mitochondrial intermembrane space"/>
    <property type="evidence" value="ECO:0007669"/>
    <property type="project" value="UniProtKB-SubCell"/>
</dbReference>
<dbReference type="EMBL" id="KN837175">
    <property type="protein sequence ID" value="KIJ36770.1"/>
    <property type="molecule type" value="Genomic_DNA"/>
</dbReference>
<dbReference type="OrthoDB" id="13601at2759"/>
<proteinExistence type="inferred from homology"/>
<evidence type="ECO:0000313" key="7">
    <source>
        <dbReference type="EMBL" id="KIJ36770.1"/>
    </source>
</evidence>
<dbReference type="InterPro" id="IPR027179">
    <property type="entry name" value="CMC4"/>
</dbReference>
<gene>
    <name evidence="7" type="ORF">M422DRAFT_178936</name>
    <name evidence="6" type="ORF">M422DRAFT_193406</name>
</gene>
<organism evidence="7 8">
    <name type="scientific">Sphaerobolus stellatus (strain SS14)</name>
    <dbReference type="NCBI Taxonomy" id="990650"/>
    <lineage>
        <taxon>Eukaryota</taxon>
        <taxon>Fungi</taxon>
        <taxon>Dikarya</taxon>
        <taxon>Basidiomycota</taxon>
        <taxon>Agaricomycotina</taxon>
        <taxon>Agaricomycetes</taxon>
        <taxon>Phallomycetidae</taxon>
        <taxon>Geastrales</taxon>
        <taxon>Sphaerobolaceae</taxon>
        <taxon>Sphaerobolus</taxon>
    </lineage>
</organism>
<dbReference type="Gene3D" id="1.10.287.1130">
    <property type="entry name" value="CytochromE C oxidase copper chaperone"/>
    <property type="match status" value="1"/>
</dbReference>
<dbReference type="SUPFAM" id="SSF47072">
    <property type="entry name" value="Cysteine alpha-hairpin motif"/>
    <property type="match status" value="1"/>
</dbReference>
<feature type="non-terminal residue" evidence="7">
    <location>
        <position position="1"/>
    </location>
</feature>
<dbReference type="InterPro" id="IPR009069">
    <property type="entry name" value="Cys_alpha_HP_mot_SF"/>
</dbReference>
<evidence type="ECO:0000256" key="2">
    <source>
        <dbReference type="ARBA" id="ARBA00009858"/>
    </source>
</evidence>
<evidence type="ECO:0000256" key="3">
    <source>
        <dbReference type="ARBA" id="ARBA00019406"/>
    </source>
</evidence>
<keyword evidence="4" id="KW-0496">Mitochondrion</keyword>
<name>A0A0C9VGQ6_SPHS4</name>
<dbReference type="PANTHER" id="PTHR15590">
    <property type="entry name" value="CX9C MOTIF-CONTAINING PROTEIN 4"/>
    <property type="match status" value="1"/>
</dbReference>
<reference evidence="7 8" key="1">
    <citation type="submission" date="2014-06" db="EMBL/GenBank/DDBJ databases">
        <title>Evolutionary Origins and Diversification of the Mycorrhizal Mutualists.</title>
        <authorList>
            <consortium name="DOE Joint Genome Institute"/>
            <consortium name="Mycorrhizal Genomics Consortium"/>
            <person name="Kohler A."/>
            <person name="Kuo A."/>
            <person name="Nagy L.G."/>
            <person name="Floudas D."/>
            <person name="Copeland A."/>
            <person name="Barry K.W."/>
            <person name="Cichocki N."/>
            <person name="Veneault-Fourrey C."/>
            <person name="LaButti K."/>
            <person name="Lindquist E.A."/>
            <person name="Lipzen A."/>
            <person name="Lundell T."/>
            <person name="Morin E."/>
            <person name="Murat C."/>
            <person name="Riley R."/>
            <person name="Ohm R."/>
            <person name="Sun H."/>
            <person name="Tunlid A."/>
            <person name="Henrissat B."/>
            <person name="Grigoriev I.V."/>
            <person name="Hibbett D.S."/>
            <person name="Martin F."/>
        </authorList>
    </citation>
    <scope>NUCLEOTIDE SEQUENCE [LARGE SCALE GENOMIC DNA]</scope>
    <source>
        <strain evidence="7 8">SS14</strain>
    </source>
</reference>
<dbReference type="Pfam" id="PF08991">
    <property type="entry name" value="CMC4"/>
    <property type="match status" value="1"/>
</dbReference>
<dbReference type="EMBL" id="KN837412">
    <property type="protein sequence ID" value="KIJ25508.1"/>
    <property type="molecule type" value="Genomic_DNA"/>
</dbReference>
<sequence length="61" mass="6974">ACNLQGCLNKNKFDPDKCQHLMRNLYTCCDRMYSQDPNAESSACPIRSAVTRWLDRHPDAA</sequence>
<keyword evidence="8" id="KW-1185">Reference proteome</keyword>
<evidence type="ECO:0000256" key="5">
    <source>
        <dbReference type="ARBA" id="ARBA00023157"/>
    </source>
</evidence>
<keyword evidence="5" id="KW-1015">Disulfide bond</keyword>
<protein>
    <recommendedName>
        <fullName evidence="3">Cx9C motif-containing protein 4, mitochondrial</fullName>
    </recommendedName>
</protein>
<dbReference type="HOGENOM" id="CLU_177210_2_0_1"/>
<evidence type="ECO:0000313" key="6">
    <source>
        <dbReference type="EMBL" id="KIJ25508.1"/>
    </source>
</evidence>
<dbReference type="AlphaFoldDB" id="A0A0C9VGQ6"/>
<evidence type="ECO:0000256" key="4">
    <source>
        <dbReference type="ARBA" id="ARBA00023128"/>
    </source>
</evidence>
<comment type="similarity">
    <text evidence="2">Belongs to the CMC4 family.</text>
</comment>
<dbReference type="Proteomes" id="UP000054279">
    <property type="component" value="Unassembled WGS sequence"/>
</dbReference>
<dbReference type="PANTHER" id="PTHR15590:SF0">
    <property type="entry name" value="CX9C MOTIF-CONTAINING PROTEIN 4"/>
    <property type="match status" value="1"/>
</dbReference>
<evidence type="ECO:0000313" key="8">
    <source>
        <dbReference type="Proteomes" id="UP000054279"/>
    </source>
</evidence>
<accession>A0A0C9VGQ6</accession>
<evidence type="ECO:0000256" key="1">
    <source>
        <dbReference type="ARBA" id="ARBA00004569"/>
    </source>
</evidence>
<comment type="subcellular location">
    <subcellularLocation>
        <location evidence="1">Mitochondrion intermembrane space</location>
    </subcellularLocation>
</comment>